<feature type="compositionally biased region" description="Polar residues" evidence="1">
    <location>
        <begin position="13"/>
        <end position="26"/>
    </location>
</feature>
<feature type="non-terminal residue" evidence="2">
    <location>
        <position position="1"/>
    </location>
</feature>
<evidence type="ECO:0000313" key="2">
    <source>
        <dbReference type="EMBL" id="CAF94815.1"/>
    </source>
</evidence>
<evidence type="ECO:0000256" key="1">
    <source>
        <dbReference type="SAM" id="MobiDB-lite"/>
    </source>
</evidence>
<name>Q4SX17_TETNG</name>
<proteinExistence type="predicted"/>
<reference evidence="2" key="1">
    <citation type="journal article" date="2004" name="Nature">
        <title>Genome duplication in the teleost fish Tetraodon nigroviridis reveals the early vertebrate proto-karyotype.</title>
        <authorList>
            <person name="Jaillon O."/>
            <person name="Aury J.-M."/>
            <person name="Brunet F."/>
            <person name="Petit J.-L."/>
            <person name="Stange-Thomann N."/>
            <person name="Mauceli E."/>
            <person name="Bouneau L."/>
            <person name="Fischer C."/>
            <person name="Ozouf-Costaz C."/>
            <person name="Bernot A."/>
            <person name="Nicaud S."/>
            <person name="Jaffe D."/>
            <person name="Fisher S."/>
            <person name="Lutfalla G."/>
            <person name="Dossat C."/>
            <person name="Segurens B."/>
            <person name="Dasilva C."/>
            <person name="Salanoubat M."/>
            <person name="Levy M."/>
            <person name="Boudet N."/>
            <person name="Castellano S."/>
            <person name="Anthouard V."/>
            <person name="Jubin C."/>
            <person name="Castelli V."/>
            <person name="Katinka M."/>
            <person name="Vacherie B."/>
            <person name="Biemont C."/>
            <person name="Skalli Z."/>
            <person name="Cattolico L."/>
            <person name="Poulain J."/>
            <person name="De Berardinis V."/>
            <person name="Cruaud C."/>
            <person name="Duprat S."/>
            <person name="Brottier P."/>
            <person name="Coutanceau J.-P."/>
            <person name="Gouzy J."/>
            <person name="Parra G."/>
            <person name="Lardier G."/>
            <person name="Chapple C."/>
            <person name="McKernan K.J."/>
            <person name="McEwan P."/>
            <person name="Bosak S."/>
            <person name="Kellis M."/>
            <person name="Volff J.-N."/>
            <person name="Guigo R."/>
            <person name="Zody M.C."/>
            <person name="Mesirov J."/>
            <person name="Lindblad-Toh K."/>
            <person name="Birren B."/>
            <person name="Nusbaum C."/>
            <person name="Kahn D."/>
            <person name="Robinson-Rechavi M."/>
            <person name="Laudet V."/>
            <person name="Schachter V."/>
            <person name="Quetier F."/>
            <person name="Saurin W."/>
            <person name="Scarpelli C."/>
            <person name="Wincker P."/>
            <person name="Lander E.S."/>
            <person name="Weissenbach J."/>
            <person name="Roest Crollius H."/>
        </authorList>
    </citation>
    <scope>NUCLEOTIDE SEQUENCE [LARGE SCALE GENOMIC DNA]</scope>
</reference>
<dbReference type="EMBL" id="CAAE01013160">
    <property type="protein sequence ID" value="CAF94815.1"/>
    <property type="molecule type" value="Genomic_DNA"/>
</dbReference>
<comment type="caution">
    <text evidence="2">The sequence shown here is derived from an EMBL/GenBank/DDBJ whole genome shotgun (WGS) entry which is preliminary data.</text>
</comment>
<organism evidence="2">
    <name type="scientific">Tetraodon nigroviridis</name>
    <name type="common">Spotted green pufferfish</name>
    <name type="synonym">Chelonodon nigroviridis</name>
    <dbReference type="NCBI Taxonomy" id="99883"/>
    <lineage>
        <taxon>Eukaryota</taxon>
        <taxon>Metazoa</taxon>
        <taxon>Chordata</taxon>
        <taxon>Craniata</taxon>
        <taxon>Vertebrata</taxon>
        <taxon>Euteleostomi</taxon>
        <taxon>Actinopterygii</taxon>
        <taxon>Neopterygii</taxon>
        <taxon>Teleostei</taxon>
        <taxon>Neoteleostei</taxon>
        <taxon>Acanthomorphata</taxon>
        <taxon>Eupercaria</taxon>
        <taxon>Tetraodontiformes</taxon>
        <taxon>Tetradontoidea</taxon>
        <taxon>Tetraodontidae</taxon>
        <taxon>Tetraodon</taxon>
    </lineage>
</organism>
<dbReference type="AlphaFoldDB" id="Q4SX17"/>
<gene>
    <name evidence="2" type="ORF">GSTENG00011180001</name>
</gene>
<accession>Q4SX17</accession>
<sequence>GVVSVGHQLPGCETQQLGSMGDQTGNGAKWKQFLGGPVPKEGLLHSRRVGLKD</sequence>
<feature type="region of interest" description="Disordered" evidence="1">
    <location>
        <begin position="1"/>
        <end position="53"/>
    </location>
</feature>
<reference evidence="2" key="2">
    <citation type="submission" date="2004-02" db="EMBL/GenBank/DDBJ databases">
        <authorList>
            <consortium name="Genoscope"/>
            <consortium name="Whitehead Institute Centre for Genome Research"/>
        </authorList>
    </citation>
    <scope>NUCLEOTIDE SEQUENCE</scope>
</reference>
<dbReference type="KEGG" id="tng:GSTEN00011180G001"/>
<protein>
    <submittedName>
        <fullName evidence="2">(spotted green pufferfish) hypothetical protein</fullName>
    </submittedName>
</protein>